<comment type="caution">
    <text evidence="3">The sequence shown here is derived from an EMBL/GenBank/DDBJ whole genome shotgun (WGS) entry which is preliminary data.</text>
</comment>
<evidence type="ECO:0000259" key="2">
    <source>
        <dbReference type="Pfam" id="PF25474"/>
    </source>
</evidence>
<dbReference type="Gene3D" id="1.25.40.10">
    <property type="entry name" value="Tetratricopeptide repeat domain"/>
    <property type="match status" value="2"/>
</dbReference>
<dbReference type="GO" id="GO:0006396">
    <property type="term" value="P:RNA processing"/>
    <property type="evidence" value="ECO:0007669"/>
    <property type="project" value="InterPro"/>
</dbReference>
<organism evidence="3 4">
    <name type="scientific">Rubroshorea leprosula</name>
    <dbReference type="NCBI Taxonomy" id="152421"/>
    <lineage>
        <taxon>Eukaryota</taxon>
        <taxon>Viridiplantae</taxon>
        <taxon>Streptophyta</taxon>
        <taxon>Embryophyta</taxon>
        <taxon>Tracheophyta</taxon>
        <taxon>Spermatophyta</taxon>
        <taxon>Magnoliopsida</taxon>
        <taxon>eudicotyledons</taxon>
        <taxon>Gunneridae</taxon>
        <taxon>Pentapetalae</taxon>
        <taxon>rosids</taxon>
        <taxon>malvids</taxon>
        <taxon>Malvales</taxon>
        <taxon>Dipterocarpaceae</taxon>
        <taxon>Rubroshorea</taxon>
    </lineage>
</organism>
<dbReference type="Pfam" id="PF25474">
    <property type="entry name" value="TPR_TmcB"/>
    <property type="match status" value="1"/>
</dbReference>
<feature type="compositionally biased region" description="Polar residues" evidence="1">
    <location>
        <begin position="1"/>
        <end position="10"/>
    </location>
</feature>
<dbReference type="PANTHER" id="PTHR26312">
    <property type="entry name" value="TETRATRICOPEPTIDE REPEAT PROTEIN 5"/>
    <property type="match status" value="1"/>
</dbReference>
<evidence type="ECO:0000256" key="1">
    <source>
        <dbReference type="SAM" id="MobiDB-lite"/>
    </source>
</evidence>
<reference evidence="3 4" key="1">
    <citation type="journal article" date="2021" name="Commun. Biol.">
        <title>The genome of Shorea leprosula (Dipterocarpaceae) highlights the ecological relevance of drought in aseasonal tropical rainforests.</title>
        <authorList>
            <person name="Ng K.K.S."/>
            <person name="Kobayashi M.J."/>
            <person name="Fawcett J.A."/>
            <person name="Hatakeyama M."/>
            <person name="Paape T."/>
            <person name="Ng C.H."/>
            <person name="Ang C.C."/>
            <person name="Tnah L.H."/>
            <person name="Lee C.T."/>
            <person name="Nishiyama T."/>
            <person name="Sese J."/>
            <person name="O'Brien M.J."/>
            <person name="Copetti D."/>
            <person name="Mohd Noor M.I."/>
            <person name="Ong R.C."/>
            <person name="Putra M."/>
            <person name="Sireger I.Z."/>
            <person name="Indrioko S."/>
            <person name="Kosugi Y."/>
            <person name="Izuno A."/>
            <person name="Isagi Y."/>
            <person name="Lee S.L."/>
            <person name="Shimizu K.K."/>
        </authorList>
    </citation>
    <scope>NUCLEOTIDE SEQUENCE [LARGE SCALE GENOMIC DNA]</scope>
    <source>
        <strain evidence="3">214</strain>
    </source>
</reference>
<evidence type="ECO:0000313" key="3">
    <source>
        <dbReference type="EMBL" id="GKU85663.1"/>
    </source>
</evidence>
<protein>
    <recommendedName>
        <fullName evidence="2">TmcB/TmcC TPR repeats domain-containing protein</fullName>
    </recommendedName>
</protein>
<dbReference type="InterPro" id="IPR011990">
    <property type="entry name" value="TPR-like_helical_dom_sf"/>
</dbReference>
<proteinExistence type="predicted"/>
<dbReference type="EMBL" id="BPVZ01000001">
    <property type="protein sequence ID" value="GKU85663.1"/>
    <property type="molecule type" value="Genomic_DNA"/>
</dbReference>
<dbReference type="Proteomes" id="UP001054252">
    <property type="component" value="Unassembled WGS sequence"/>
</dbReference>
<sequence>MLHSAPSFSIFTEGLEDGDKDGREDAVREGVTGRAVTIEESIEAVGSDGFSIGKKKGMGLIEEGEEEEEGFSLIQNADIEPRVEPLSPPKYLATGFGIDAFDGVGFEGDCVDLSSINLIDGGDPEELYKRLVDEYPCHPLFLRNYAQLLQSKGDLSGAEDYYHRATLADPDDGEILSQYAKLVWECHHDKDKALSYFESAVQASPGDSNVHAAYASFLWEIDDEGEEDKANEGWLEANAQESVSLSKNSTHQEETEPDTLSLHLPDLSSLRAHDPDKHTAADISQDVNIEDYYRNMVKQNPNNPLILRNYARFLHKSKGDLQGAEEHYSQAILADPNDGEIMSEYAKLVWELHHNHDKALSYFERAVQATPQNSDVLAAYASFLWETEEDEEDSTKQDQTHVSVSHEAAVTATTELSAS</sequence>
<dbReference type="InterPro" id="IPR057352">
    <property type="entry name" value="TPR_TmcB/C"/>
</dbReference>
<gene>
    <name evidence="3" type="ORF">SLEP1_g297</name>
</gene>
<feature type="region of interest" description="Disordered" evidence="1">
    <location>
        <begin position="1"/>
        <end position="24"/>
    </location>
</feature>
<dbReference type="PANTHER" id="PTHR26312:SF217">
    <property type="entry name" value="N-ACETYLGLUCOSAMINE TRANSFERASE, OGT PROTEIN, PUTATIVE-RELATED"/>
    <property type="match status" value="1"/>
</dbReference>
<dbReference type="AlphaFoldDB" id="A0AAV5HIV0"/>
<dbReference type="SUPFAM" id="SSF48452">
    <property type="entry name" value="TPR-like"/>
    <property type="match status" value="1"/>
</dbReference>
<keyword evidence="4" id="KW-1185">Reference proteome</keyword>
<feature type="region of interest" description="Disordered" evidence="1">
    <location>
        <begin position="388"/>
        <end position="419"/>
    </location>
</feature>
<feature type="region of interest" description="Disordered" evidence="1">
    <location>
        <begin position="242"/>
        <end position="262"/>
    </location>
</feature>
<evidence type="ECO:0000313" key="4">
    <source>
        <dbReference type="Proteomes" id="UP001054252"/>
    </source>
</evidence>
<feature type="domain" description="TmcB/TmcC TPR repeats" evidence="2">
    <location>
        <begin position="288"/>
        <end position="332"/>
    </location>
</feature>
<accession>A0AAV5HIV0</accession>
<dbReference type="InterPro" id="IPR003107">
    <property type="entry name" value="HAT"/>
</dbReference>
<name>A0AAV5HIV0_9ROSI</name>
<dbReference type="SMART" id="SM00386">
    <property type="entry name" value="HAT"/>
    <property type="match status" value="5"/>
</dbReference>